<dbReference type="OMA" id="IFDIEWR"/>
<feature type="non-terminal residue" evidence="2">
    <location>
        <position position="762"/>
    </location>
</feature>
<dbReference type="AlphaFoldDB" id="A0A3E2GVL9"/>
<proteinExistence type="predicted"/>
<protein>
    <submittedName>
        <fullName evidence="2">Uncharacterized protein</fullName>
    </submittedName>
</protein>
<keyword evidence="1" id="KW-0472">Membrane</keyword>
<accession>A0A3E2GVL9</accession>
<keyword evidence="3" id="KW-1185">Reference proteome</keyword>
<organism evidence="2 3">
    <name type="scientific">Scytalidium lignicola</name>
    <name type="common">Hyphomycete</name>
    <dbReference type="NCBI Taxonomy" id="5539"/>
    <lineage>
        <taxon>Eukaryota</taxon>
        <taxon>Fungi</taxon>
        <taxon>Dikarya</taxon>
        <taxon>Ascomycota</taxon>
        <taxon>Pezizomycotina</taxon>
        <taxon>Leotiomycetes</taxon>
        <taxon>Leotiomycetes incertae sedis</taxon>
        <taxon>Scytalidium</taxon>
    </lineage>
</organism>
<dbReference type="Proteomes" id="UP000258309">
    <property type="component" value="Unassembled WGS sequence"/>
</dbReference>
<keyword evidence="1" id="KW-1133">Transmembrane helix</keyword>
<dbReference type="OrthoDB" id="3034003at2759"/>
<dbReference type="STRING" id="5539.A0A3E2GVL9"/>
<sequence length="762" mass="83070">MVELTVGDVAGLIALGIFIAQFLCPNLLLFVLAGLVKEKETAVTWYGQNLTPQTPTILTLYATKSNGVRSKLLWSTYSVSIIAALCAIAGIVTPLGLYSAFEYADSKTQPFTYVRDSSPYGVATPPRSTLPFSRTCSQMHGIFLQGPAPCPYSGTTVILSWNGSNYTYEMPYGYNTSVPQIVHDIYSSGTQDRQTSVSNFFDIQWRQWTLRRDEMKNNGSAFLVADYRPIESVILDNTIKPIEGLVVDTINGGIGFRNHTLPAGMKHGATWTEDLLFTEPQSSCVNLNLTMDFTVNINTTEENALSELNLVDRGAFYALNITYPYYDHDNAQNNPDLQGRAYKAAYLNNANSMAFLNVTNPNDSQYGNVSFSYINSYYGKKFPMSSAPLSLPLATTIFYLICAGAGSEDIANISNIYISCGLVWGAPQRVDGGSPFRFEGGSQWSSPLYSCASTLRATIKTVSFLLNGTADIENLSITGTRDKEYSDNSTIPLWGVEDSSLTYDGISPIWGIVDPAYEGYPNISLVRKPSLYLPGFSGQDQLTMEGVATGFYQYLPGSDFGPLAMNTAYSTSQSPTGITIDYSGYQNMAMFLKWLNLSATTEGAARILNLVWTDLAAGAVVGTKGVLGSGNAGLADETLIMAVAPIVNRIKYHPAFGIPAYILALVLILVALSSLVSAGMRKSSPAKLRTIMNHTSPGRIFTNILYPEKNHLAMQSKDWSQEYGKTEVDMNEIGQTLKLRSVTNSKEVVATEVDNQGNTGDK</sequence>
<feature type="transmembrane region" description="Helical" evidence="1">
    <location>
        <begin position="79"/>
        <end position="101"/>
    </location>
</feature>
<gene>
    <name evidence="2" type="ORF">B7463_g11181</name>
</gene>
<keyword evidence="1" id="KW-0812">Transmembrane</keyword>
<reference evidence="2 3" key="1">
    <citation type="submission" date="2018-05" db="EMBL/GenBank/DDBJ databases">
        <title>Draft genome sequence of Scytalidium lignicola DSM 105466, a ubiquitous saprotrophic fungus.</title>
        <authorList>
            <person name="Buettner E."/>
            <person name="Gebauer A.M."/>
            <person name="Hofrichter M."/>
            <person name="Liers C."/>
            <person name="Kellner H."/>
        </authorList>
    </citation>
    <scope>NUCLEOTIDE SEQUENCE [LARGE SCALE GENOMIC DNA]</scope>
    <source>
        <strain evidence="2 3">DSM 105466</strain>
    </source>
</reference>
<dbReference type="EMBL" id="NCSJ02000358">
    <property type="protein sequence ID" value="RFU25159.1"/>
    <property type="molecule type" value="Genomic_DNA"/>
</dbReference>
<feature type="transmembrane region" description="Helical" evidence="1">
    <location>
        <begin position="12"/>
        <end position="36"/>
    </location>
</feature>
<name>A0A3E2GVL9_SCYLI</name>
<feature type="transmembrane region" description="Helical" evidence="1">
    <location>
        <begin position="658"/>
        <end position="680"/>
    </location>
</feature>
<comment type="caution">
    <text evidence="2">The sequence shown here is derived from an EMBL/GenBank/DDBJ whole genome shotgun (WGS) entry which is preliminary data.</text>
</comment>
<evidence type="ECO:0000256" key="1">
    <source>
        <dbReference type="SAM" id="Phobius"/>
    </source>
</evidence>
<evidence type="ECO:0000313" key="2">
    <source>
        <dbReference type="EMBL" id="RFU25159.1"/>
    </source>
</evidence>
<feature type="non-terminal residue" evidence="2">
    <location>
        <position position="1"/>
    </location>
</feature>
<evidence type="ECO:0000313" key="3">
    <source>
        <dbReference type="Proteomes" id="UP000258309"/>
    </source>
</evidence>